<dbReference type="InterPro" id="IPR038444">
    <property type="entry name" value="DUF465_sf"/>
</dbReference>
<keyword evidence="3" id="KW-1185">Reference proteome</keyword>
<evidence type="ECO:0000313" key="2">
    <source>
        <dbReference type="EMBL" id="EYF01284.1"/>
    </source>
</evidence>
<proteinExistence type="predicted"/>
<comment type="caution">
    <text evidence="2">The sequence shown here is derived from an EMBL/GenBank/DDBJ whole genome shotgun (WGS) entry which is preliminary data.</text>
</comment>
<feature type="coiled-coil region" evidence="1">
    <location>
        <begin position="19"/>
        <end position="70"/>
    </location>
</feature>
<dbReference type="EMBL" id="ASRX01000084">
    <property type="protein sequence ID" value="EYF01284.1"/>
    <property type="molecule type" value="Genomic_DNA"/>
</dbReference>
<dbReference type="InterPro" id="IPR007420">
    <property type="entry name" value="DUF465"/>
</dbReference>
<organism evidence="2 3">
    <name type="scientific">Chondromyces apiculatus DSM 436</name>
    <dbReference type="NCBI Taxonomy" id="1192034"/>
    <lineage>
        <taxon>Bacteria</taxon>
        <taxon>Pseudomonadati</taxon>
        <taxon>Myxococcota</taxon>
        <taxon>Polyangia</taxon>
        <taxon>Polyangiales</taxon>
        <taxon>Polyangiaceae</taxon>
        <taxon>Chondromyces</taxon>
    </lineage>
</organism>
<evidence type="ECO:0000313" key="3">
    <source>
        <dbReference type="Proteomes" id="UP000019678"/>
    </source>
</evidence>
<evidence type="ECO:0000256" key="1">
    <source>
        <dbReference type="SAM" id="Coils"/>
    </source>
</evidence>
<protein>
    <recommendedName>
        <fullName evidence="4">DUF465 domain-containing protein</fullName>
    </recommendedName>
</protein>
<evidence type="ECO:0008006" key="4">
    <source>
        <dbReference type="Google" id="ProtNLM"/>
    </source>
</evidence>
<dbReference type="RefSeq" id="WP_044249635.1">
    <property type="nucleotide sequence ID" value="NZ_ASRX01000084.1"/>
</dbReference>
<name>A0A017SWD0_9BACT</name>
<dbReference type="Proteomes" id="UP000019678">
    <property type="component" value="Unassembled WGS sequence"/>
</dbReference>
<keyword evidence="1" id="KW-0175">Coiled coil</keyword>
<sequence length="72" mass="8362">MKQQVVSRALEAMAPQERLNLAEARHRECEARLRELGRRTYMTPAEQVEAADLKKKKLLAKDEITSLRRNLT</sequence>
<dbReference type="Gene3D" id="6.10.280.50">
    <property type="match status" value="1"/>
</dbReference>
<reference evidence="2 3" key="1">
    <citation type="submission" date="2013-05" db="EMBL/GenBank/DDBJ databases">
        <title>Genome assembly of Chondromyces apiculatus DSM 436.</title>
        <authorList>
            <person name="Sharma G."/>
            <person name="Khatri I."/>
            <person name="Kaur C."/>
            <person name="Mayilraj S."/>
            <person name="Subramanian S."/>
        </authorList>
    </citation>
    <scope>NUCLEOTIDE SEQUENCE [LARGE SCALE GENOMIC DNA]</scope>
    <source>
        <strain evidence="2 3">DSM 436</strain>
    </source>
</reference>
<gene>
    <name evidence="2" type="ORF">CAP_8438</name>
</gene>
<dbReference type="Pfam" id="PF04325">
    <property type="entry name" value="DUF465"/>
    <property type="match status" value="1"/>
</dbReference>
<accession>A0A017SWD0</accession>
<dbReference type="AlphaFoldDB" id="A0A017SWD0"/>